<organism evidence="4 5">
    <name type="scientific">Cordylochernes scorpioides</name>
    <dbReference type="NCBI Taxonomy" id="51811"/>
    <lineage>
        <taxon>Eukaryota</taxon>
        <taxon>Metazoa</taxon>
        <taxon>Ecdysozoa</taxon>
        <taxon>Arthropoda</taxon>
        <taxon>Chelicerata</taxon>
        <taxon>Arachnida</taxon>
        <taxon>Pseudoscorpiones</taxon>
        <taxon>Cheliferoidea</taxon>
        <taxon>Chernetidae</taxon>
        <taxon>Cordylochernes</taxon>
    </lineage>
</organism>
<evidence type="ECO:0000256" key="2">
    <source>
        <dbReference type="SAM" id="MobiDB-lite"/>
    </source>
</evidence>
<feature type="region of interest" description="Disordered" evidence="2">
    <location>
        <begin position="152"/>
        <end position="200"/>
    </location>
</feature>
<dbReference type="SUPFAM" id="SSF56112">
    <property type="entry name" value="Protein kinase-like (PK-like)"/>
    <property type="match status" value="1"/>
</dbReference>
<evidence type="ECO:0000259" key="3">
    <source>
        <dbReference type="PROSITE" id="PS50011"/>
    </source>
</evidence>
<dbReference type="Pfam" id="PF00069">
    <property type="entry name" value="Pkinase"/>
    <property type="match status" value="1"/>
</dbReference>
<dbReference type="Proteomes" id="UP001235939">
    <property type="component" value="Chromosome 08"/>
</dbReference>
<evidence type="ECO:0000313" key="5">
    <source>
        <dbReference type="Proteomes" id="UP001235939"/>
    </source>
</evidence>
<dbReference type="PROSITE" id="PS00107">
    <property type="entry name" value="PROTEIN_KINASE_ATP"/>
    <property type="match status" value="1"/>
</dbReference>
<sequence length="312" mass="34917">MARLCLVFNQNKNGFHYENGFHHLPSYRLPPQIYEKFDVGKVIGDGNFAVVHQCTERKTSQEYALKIIDKNKCRGKEHIIANEVAILRRVRGHSNIVHLYEEFDIGTELYLVMELVKSQISTHHAPVWMSDWVHVPGRGPIRCHSLGLQVRRGRSKQHVTGPRPRCGLPPRAEHRPQRHQAREPAGGRGRPSEAGRLRPGCGGDRAAVHCVRHSHLRGPGDPGRDRVWPEGGCVGRRRHCLHPVVWLPTLYQCQQQPRGAVQSDSGWQLRVHLTLLGPHLQHRQGIHRGTAASGAGPPTLSRPDAPAPLAGP</sequence>
<dbReference type="InterPro" id="IPR017441">
    <property type="entry name" value="Protein_kinase_ATP_BS"/>
</dbReference>
<dbReference type="EMBL" id="CP092870">
    <property type="protein sequence ID" value="UYV71611.1"/>
    <property type="molecule type" value="Genomic_DNA"/>
</dbReference>
<dbReference type="SMART" id="SM00220">
    <property type="entry name" value="S_TKc"/>
    <property type="match status" value="1"/>
</dbReference>
<feature type="domain" description="Protein kinase" evidence="3">
    <location>
        <begin position="37"/>
        <end position="312"/>
    </location>
</feature>
<keyword evidence="1" id="KW-0067">ATP-binding</keyword>
<name>A0ABY6KTW6_9ARAC</name>
<accession>A0ABY6KTW6</accession>
<gene>
    <name evidence="4" type="ORF">LAZ67_8003853</name>
</gene>
<feature type="region of interest" description="Disordered" evidence="2">
    <location>
        <begin position="288"/>
        <end position="312"/>
    </location>
</feature>
<dbReference type="PROSITE" id="PS50011">
    <property type="entry name" value="PROTEIN_KINASE_DOM"/>
    <property type="match status" value="1"/>
</dbReference>
<feature type="binding site" evidence="1">
    <location>
        <position position="66"/>
    </location>
    <ligand>
        <name>ATP</name>
        <dbReference type="ChEBI" id="CHEBI:30616"/>
    </ligand>
</feature>
<reference evidence="4 5" key="1">
    <citation type="submission" date="2022-01" db="EMBL/GenBank/DDBJ databases">
        <title>A chromosomal length assembly of Cordylochernes scorpioides.</title>
        <authorList>
            <person name="Zeh D."/>
            <person name="Zeh J."/>
        </authorList>
    </citation>
    <scope>NUCLEOTIDE SEQUENCE [LARGE SCALE GENOMIC DNA]</scope>
    <source>
        <strain evidence="4">IN4F17</strain>
        <tissue evidence="4">Whole Body</tissue>
    </source>
</reference>
<protein>
    <submittedName>
        <fullName evidence="4">DCLK1</fullName>
    </submittedName>
</protein>
<dbReference type="PANTHER" id="PTHR24347">
    <property type="entry name" value="SERINE/THREONINE-PROTEIN KINASE"/>
    <property type="match status" value="1"/>
</dbReference>
<dbReference type="InterPro" id="IPR011009">
    <property type="entry name" value="Kinase-like_dom_sf"/>
</dbReference>
<dbReference type="Gene3D" id="3.30.200.20">
    <property type="entry name" value="Phosphorylase Kinase, domain 1"/>
    <property type="match status" value="1"/>
</dbReference>
<keyword evidence="1" id="KW-0547">Nucleotide-binding</keyword>
<feature type="non-terminal residue" evidence="4">
    <location>
        <position position="1"/>
    </location>
</feature>
<evidence type="ECO:0000256" key="1">
    <source>
        <dbReference type="PROSITE-ProRule" id="PRU10141"/>
    </source>
</evidence>
<dbReference type="InterPro" id="IPR000719">
    <property type="entry name" value="Prot_kinase_dom"/>
</dbReference>
<evidence type="ECO:0000313" key="4">
    <source>
        <dbReference type="EMBL" id="UYV71611.1"/>
    </source>
</evidence>
<proteinExistence type="predicted"/>
<keyword evidence="5" id="KW-1185">Reference proteome</keyword>